<dbReference type="PANTHER" id="PTHR33755">
    <property type="entry name" value="TOXIN PARE1-RELATED"/>
    <property type="match status" value="1"/>
</dbReference>
<evidence type="ECO:0000313" key="5">
    <source>
        <dbReference type="Proteomes" id="UP001595887"/>
    </source>
</evidence>
<dbReference type="Gene3D" id="3.30.2310.20">
    <property type="entry name" value="RelE-like"/>
    <property type="match status" value="1"/>
</dbReference>
<dbReference type="InterPro" id="IPR035093">
    <property type="entry name" value="RelE/ParE_toxin_dom_sf"/>
</dbReference>
<proteinExistence type="inferred from homology"/>
<gene>
    <name evidence="4" type="ORF">ACFOWX_12920</name>
</gene>
<dbReference type="RefSeq" id="WP_381424762.1">
    <property type="nucleotide sequence ID" value="NZ_JBHSDH010000013.1"/>
</dbReference>
<evidence type="ECO:0000256" key="1">
    <source>
        <dbReference type="ARBA" id="ARBA00006226"/>
    </source>
</evidence>
<evidence type="ECO:0000256" key="2">
    <source>
        <dbReference type="ARBA" id="ARBA00022649"/>
    </source>
</evidence>
<dbReference type="Pfam" id="PF05016">
    <property type="entry name" value="ParE_toxin"/>
    <property type="match status" value="1"/>
</dbReference>
<dbReference type="Proteomes" id="UP001595887">
    <property type="component" value="Unassembled WGS sequence"/>
</dbReference>
<organism evidence="4 5">
    <name type="scientific">Sphingorhabdus arenilitoris</name>
    <dbReference type="NCBI Taxonomy" id="1490041"/>
    <lineage>
        <taxon>Bacteria</taxon>
        <taxon>Pseudomonadati</taxon>
        <taxon>Pseudomonadota</taxon>
        <taxon>Alphaproteobacteria</taxon>
        <taxon>Sphingomonadales</taxon>
        <taxon>Sphingomonadaceae</taxon>
        <taxon>Sphingorhabdus</taxon>
    </lineage>
</organism>
<dbReference type="InterPro" id="IPR007712">
    <property type="entry name" value="RelE/ParE_toxin"/>
</dbReference>
<reference evidence="5" key="1">
    <citation type="journal article" date="2019" name="Int. J. Syst. Evol. Microbiol.">
        <title>The Global Catalogue of Microorganisms (GCM) 10K type strain sequencing project: providing services to taxonomists for standard genome sequencing and annotation.</title>
        <authorList>
            <consortium name="The Broad Institute Genomics Platform"/>
            <consortium name="The Broad Institute Genome Sequencing Center for Infectious Disease"/>
            <person name="Wu L."/>
            <person name="Ma J."/>
        </authorList>
    </citation>
    <scope>NUCLEOTIDE SEQUENCE [LARGE SCALE GENOMIC DNA]</scope>
    <source>
        <strain evidence="5">CECT 8531</strain>
    </source>
</reference>
<keyword evidence="5" id="KW-1185">Reference proteome</keyword>
<keyword evidence="2" id="KW-1277">Toxin-antitoxin system</keyword>
<evidence type="ECO:0000313" key="4">
    <source>
        <dbReference type="EMBL" id="MFC4293319.1"/>
    </source>
</evidence>
<evidence type="ECO:0000256" key="3">
    <source>
        <dbReference type="PIRNR" id="PIRNR029218"/>
    </source>
</evidence>
<accession>A0ABV8RJC3</accession>
<sequence length="97" mass="11038">MAKLVLTPKARNDLAAIDEWGYQQFGLNVADDYSRGLKQAFDQIADFPKSDAAASEIGKNIRCLTHRKHRIFYSYTNDTVLIVRIVHHAMDAKRAMN</sequence>
<comment type="similarity">
    <text evidence="1 3">Belongs to the RelE toxin family.</text>
</comment>
<dbReference type="InterPro" id="IPR051803">
    <property type="entry name" value="TA_system_RelE-like_toxin"/>
</dbReference>
<protein>
    <recommendedName>
        <fullName evidence="3">Toxin</fullName>
    </recommendedName>
</protein>
<dbReference type="PIRSF" id="PIRSF029218">
    <property type="entry name" value="ParE"/>
    <property type="match status" value="1"/>
</dbReference>
<dbReference type="PANTHER" id="PTHR33755:SF9">
    <property type="entry name" value="TOXIN PARE1"/>
    <property type="match status" value="1"/>
</dbReference>
<dbReference type="InterPro" id="IPR028344">
    <property type="entry name" value="ParE1/4"/>
</dbReference>
<name>A0ABV8RJC3_9SPHN</name>
<dbReference type="EMBL" id="JBHSDH010000013">
    <property type="protein sequence ID" value="MFC4293319.1"/>
    <property type="molecule type" value="Genomic_DNA"/>
</dbReference>
<comment type="caution">
    <text evidence="4">The sequence shown here is derived from an EMBL/GenBank/DDBJ whole genome shotgun (WGS) entry which is preliminary data.</text>
</comment>